<proteinExistence type="predicted"/>
<accession>A0A4W2DRM1</accession>
<evidence type="ECO:0000313" key="3">
    <source>
        <dbReference type="Proteomes" id="UP000314981"/>
    </source>
</evidence>
<dbReference type="Proteomes" id="UP000314981">
    <property type="component" value="Chromosome 27"/>
</dbReference>
<protein>
    <submittedName>
        <fullName evidence="2">TM2 domain containing 2</fullName>
    </submittedName>
</protein>
<name>A0A4W2DRM1_BOBOX</name>
<reference evidence="2 3" key="1">
    <citation type="submission" date="2018-11" db="EMBL/GenBank/DDBJ databases">
        <title>Haplotype-resolved cattle genomes.</title>
        <authorList>
            <person name="Low W.Y."/>
            <person name="Tearle R."/>
            <person name="Bickhart D.M."/>
            <person name="Rosen B.D."/>
            <person name="Koren S."/>
            <person name="Rhie A."/>
            <person name="Hiendleder S."/>
            <person name="Phillippy A.M."/>
            <person name="Smith T.P.L."/>
            <person name="Williams J.L."/>
        </authorList>
    </citation>
    <scope>NUCLEOTIDE SEQUENCE [LARGE SCALE GENOMIC DNA]</scope>
</reference>
<gene>
    <name evidence="2" type="primary">TM2D2</name>
</gene>
<keyword evidence="1" id="KW-1133">Transmembrane helix</keyword>
<feature type="transmembrane region" description="Helical" evidence="1">
    <location>
        <begin position="6"/>
        <end position="27"/>
    </location>
</feature>
<sequence>MVLGGYPVSYLLLCGQAALLLGNLLLLHCVSRSHSHNATAEPELTSAGAAHPEGSPGAASWEYGDPHSPVILCSYLPDEFIECEDPVDHVGNTTAFQELGYGCLKFGGQAYRDVEHTRVQCRALDGIECASPRTFLRENKPCIKHILYYLSHQEAWRGRKVRTNSPYLSAGAHGIRPRTAECDPRELQRRFLQSPSVCLCQSHHHPAKGGDIAQLPSCAD</sequence>
<organism evidence="2 3">
    <name type="scientific">Bos indicus x Bos taurus</name>
    <name type="common">Hybrid cattle</name>
    <dbReference type="NCBI Taxonomy" id="30522"/>
    <lineage>
        <taxon>Eukaryota</taxon>
        <taxon>Metazoa</taxon>
        <taxon>Chordata</taxon>
        <taxon>Craniata</taxon>
        <taxon>Vertebrata</taxon>
        <taxon>Euteleostomi</taxon>
        <taxon>Mammalia</taxon>
        <taxon>Eutheria</taxon>
        <taxon>Laurasiatheria</taxon>
        <taxon>Artiodactyla</taxon>
        <taxon>Ruminantia</taxon>
        <taxon>Pecora</taxon>
        <taxon>Bovidae</taxon>
        <taxon>Bovinae</taxon>
        <taxon>Bos</taxon>
    </lineage>
</organism>
<keyword evidence="1" id="KW-0472">Membrane</keyword>
<reference evidence="2" key="2">
    <citation type="submission" date="2025-08" db="UniProtKB">
        <authorList>
            <consortium name="Ensembl"/>
        </authorList>
    </citation>
    <scope>IDENTIFICATION</scope>
</reference>
<dbReference type="Ensembl" id="ENSBIXT00000008676.1">
    <property type="protein sequence ID" value="ENSBIXP00000028958.1"/>
    <property type="gene ID" value="ENSBIXG00000000581.1"/>
</dbReference>
<dbReference type="STRING" id="30522.A0A4W2DRM1"/>
<evidence type="ECO:0000256" key="1">
    <source>
        <dbReference type="SAM" id="Phobius"/>
    </source>
</evidence>
<reference evidence="2" key="3">
    <citation type="submission" date="2025-09" db="UniProtKB">
        <authorList>
            <consortium name="Ensembl"/>
        </authorList>
    </citation>
    <scope>IDENTIFICATION</scope>
</reference>
<dbReference type="AlphaFoldDB" id="A0A4W2DRM1"/>
<evidence type="ECO:0000313" key="2">
    <source>
        <dbReference type="Ensembl" id="ENSBIXP00000028958.1"/>
    </source>
</evidence>
<keyword evidence="1" id="KW-0812">Transmembrane</keyword>
<keyword evidence="3" id="KW-1185">Reference proteome</keyword>